<feature type="compositionally biased region" description="Polar residues" evidence="1">
    <location>
        <begin position="435"/>
        <end position="448"/>
    </location>
</feature>
<comment type="caution">
    <text evidence="2">The sequence shown here is derived from an EMBL/GenBank/DDBJ whole genome shotgun (WGS) entry which is preliminary data.</text>
</comment>
<feature type="region of interest" description="Disordered" evidence="1">
    <location>
        <begin position="1"/>
        <end position="78"/>
    </location>
</feature>
<accession>A0A061IXM1</accession>
<name>A0A061IXM1_TRYRA</name>
<feature type="region of interest" description="Disordered" evidence="1">
    <location>
        <begin position="420"/>
        <end position="448"/>
    </location>
</feature>
<keyword evidence="3" id="KW-1185">Reference proteome</keyword>
<dbReference type="EMBL" id="AUPL01004408">
    <property type="protein sequence ID" value="ESL07898.1"/>
    <property type="molecule type" value="Genomic_DNA"/>
</dbReference>
<feature type="compositionally biased region" description="Polar residues" evidence="1">
    <location>
        <begin position="104"/>
        <end position="113"/>
    </location>
</feature>
<protein>
    <submittedName>
        <fullName evidence="2">Uncharacterized protein</fullName>
    </submittedName>
</protein>
<reference evidence="2 3" key="1">
    <citation type="submission" date="2013-07" db="EMBL/GenBank/DDBJ databases">
        <authorList>
            <person name="Stoco P.H."/>
            <person name="Wagner G."/>
            <person name="Gerber A."/>
            <person name="Zaha A."/>
            <person name="Thompson C."/>
            <person name="Bartholomeu D.C."/>
            <person name="Luckemeyer D.D."/>
            <person name="Bahia D."/>
            <person name="Loreto E."/>
            <person name="Prestes E.B."/>
            <person name="Lima F.M."/>
            <person name="Rodrigues-Luiz G."/>
            <person name="Vallejo G.A."/>
            <person name="Filho J.F."/>
            <person name="Monteiro K.M."/>
            <person name="Tyler K.M."/>
            <person name="de Almeida L.G."/>
            <person name="Ortiz M.F."/>
            <person name="Siervo M.A."/>
            <person name="de Moraes M.H."/>
            <person name="Cunha O.L."/>
            <person name="Mendonca-Neto R."/>
            <person name="Silva R."/>
            <person name="Teixeira S.M."/>
            <person name="Murta S.M."/>
            <person name="Sincero T.C."/>
            <person name="Mendes T.A."/>
            <person name="Urmenyi T.P."/>
            <person name="Silva V.G."/>
            <person name="da Rocha W.D."/>
            <person name="Andersson B."/>
            <person name="Romanha A.J."/>
            <person name="Steindel M."/>
            <person name="de Vasconcelos A.T."/>
            <person name="Grisard E.C."/>
        </authorList>
    </citation>
    <scope>NUCLEOTIDE SEQUENCE [LARGE SCALE GENOMIC DNA]</scope>
    <source>
        <strain evidence="2 3">SC58</strain>
    </source>
</reference>
<dbReference type="AlphaFoldDB" id="A0A061IXM1"/>
<sequence>MNAKRRGPLGLMRQRQSENELPSLPSDAPVRAAKRPSAQQRNLSPLPEVGGRGPQSKEPCESAGGPSMGKAPAGTKKMLHVQRAPKSFLHGNKTEATARRKLLSSDNVTQPPSSAGLKPTGAGETNCIKANVQCGMRRLRITRDNPIKGVASEQVAPITSEPVTQKGEAAAPCTKEQMEFENAIGILNRMMEMDAKNNDSRAWVTRFTEGTAEARLRKEELLPVWIIVSMDSVLAIDLNGTTQHRNYVSLFASEVTRFPPSSCIVFPFQDALRDGEVRLPENVSDVATMMMPAAKEIRWGVPVGVLFINSIERDSIVRDIFQVFLPSFLQEIYPHGVPLKGAWTPAASASEVMTTTSRVMNIPRGVRESVVSCMTQLGISNVSPFMGGGTRLGDDQGFREFQQRDEVSQHLSVAESLTEKRVNDLPQQPRRLLESSPSVRNGPSSPWESRGNQLLFTARLVISDPFSSSTAGSVPCHSVLVLTPRGPLELVAELPSSAVTVKDVKLSLLRSGLGRSLRLHKDMVYFTYAPSLPMVDEGELINARYVVMRLKTQNLVL</sequence>
<evidence type="ECO:0000313" key="3">
    <source>
        <dbReference type="Proteomes" id="UP000031737"/>
    </source>
</evidence>
<evidence type="ECO:0000256" key="1">
    <source>
        <dbReference type="SAM" id="MobiDB-lite"/>
    </source>
</evidence>
<dbReference type="VEuPathDB" id="TriTrypDB:TRSC58_04408"/>
<dbReference type="OrthoDB" id="252905at2759"/>
<dbReference type="Proteomes" id="UP000031737">
    <property type="component" value="Unassembled WGS sequence"/>
</dbReference>
<feature type="region of interest" description="Disordered" evidence="1">
    <location>
        <begin position="102"/>
        <end position="122"/>
    </location>
</feature>
<gene>
    <name evidence="2" type="ORF">TRSC58_04408</name>
</gene>
<organism evidence="2 3">
    <name type="scientific">Trypanosoma rangeli SC58</name>
    <dbReference type="NCBI Taxonomy" id="429131"/>
    <lineage>
        <taxon>Eukaryota</taxon>
        <taxon>Discoba</taxon>
        <taxon>Euglenozoa</taxon>
        <taxon>Kinetoplastea</taxon>
        <taxon>Metakinetoplastina</taxon>
        <taxon>Trypanosomatida</taxon>
        <taxon>Trypanosomatidae</taxon>
        <taxon>Trypanosoma</taxon>
        <taxon>Herpetosoma</taxon>
    </lineage>
</organism>
<evidence type="ECO:0000313" key="2">
    <source>
        <dbReference type="EMBL" id="ESL07898.1"/>
    </source>
</evidence>
<proteinExistence type="predicted"/>